<dbReference type="Pfam" id="PF04471">
    <property type="entry name" value="Mrr_cat"/>
    <property type="match status" value="1"/>
</dbReference>
<keyword evidence="3" id="KW-0540">Nuclease</keyword>
<protein>
    <submittedName>
        <fullName evidence="3">Restriction endonuclease</fullName>
        <ecNumber evidence="3">3.1.21.-</ecNumber>
    </submittedName>
</protein>
<evidence type="ECO:0000313" key="4">
    <source>
        <dbReference type="Proteomes" id="UP001652445"/>
    </source>
</evidence>
<dbReference type="InterPro" id="IPR049050">
    <property type="entry name" value="nSTAND3"/>
</dbReference>
<accession>A0ABT2UMY2</accession>
<dbReference type="Gene3D" id="3.40.1350.10">
    <property type="match status" value="1"/>
</dbReference>
<gene>
    <name evidence="3" type="ORF">OB236_23155</name>
</gene>
<dbReference type="InterPro" id="IPR011856">
    <property type="entry name" value="tRNA_endonuc-like_dom_sf"/>
</dbReference>
<dbReference type="RefSeq" id="WP_262686064.1">
    <property type="nucleotide sequence ID" value="NZ_JAOQIO010000089.1"/>
</dbReference>
<dbReference type="GO" id="GO:0016787">
    <property type="term" value="F:hydrolase activity"/>
    <property type="evidence" value="ECO:0007669"/>
    <property type="project" value="UniProtKB-KW"/>
</dbReference>
<evidence type="ECO:0000259" key="2">
    <source>
        <dbReference type="Pfam" id="PF20720"/>
    </source>
</evidence>
<evidence type="ECO:0000313" key="3">
    <source>
        <dbReference type="EMBL" id="MCU6795009.1"/>
    </source>
</evidence>
<dbReference type="GO" id="GO:0004519">
    <property type="term" value="F:endonuclease activity"/>
    <property type="evidence" value="ECO:0007669"/>
    <property type="project" value="UniProtKB-KW"/>
</dbReference>
<dbReference type="Proteomes" id="UP001652445">
    <property type="component" value="Unassembled WGS sequence"/>
</dbReference>
<dbReference type="Pfam" id="PF20720">
    <property type="entry name" value="nSTAND3"/>
    <property type="match status" value="1"/>
</dbReference>
<dbReference type="Gene3D" id="3.40.50.300">
    <property type="entry name" value="P-loop containing nucleotide triphosphate hydrolases"/>
    <property type="match status" value="1"/>
</dbReference>
<dbReference type="InterPro" id="IPR007560">
    <property type="entry name" value="Restrct_endonuc_IV_Mrr"/>
</dbReference>
<organism evidence="3 4">
    <name type="scientific">Paenibacillus baimaensis</name>
    <dbReference type="NCBI Taxonomy" id="2982185"/>
    <lineage>
        <taxon>Bacteria</taxon>
        <taxon>Bacillati</taxon>
        <taxon>Bacillota</taxon>
        <taxon>Bacilli</taxon>
        <taxon>Bacillales</taxon>
        <taxon>Paenibacillaceae</taxon>
        <taxon>Paenibacillus</taxon>
    </lineage>
</organism>
<proteinExistence type="predicted"/>
<evidence type="ECO:0000259" key="1">
    <source>
        <dbReference type="Pfam" id="PF04471"/>
    </source>
</evidence>
<dbReference type="SUPFAM" id="SSF52540">
    <property type="entry name" value="P-loop containing nucleoside triphosphate hydrolases"/>
    <property type="match status" value="1"/>
</dbReference>
<keyword evidence="3" id="KW-0378">Hydrolase</keyword>
<feature type="domain" description="Restriction endonuclease type IV Mrr" evidence="1">
    <location>
        <begin position="8"/>
        <end position="95"/>
    </location>
</feature>
<sequence>MHNYDFLNLSAIEFEDLARDLLQKQLNIYLESFTEGKDGGIDLRGSTDKKKSLLVQCKRYKDFKSLKSNLTIEVPKVKKLNPQRYVIVTSVGLTPNNKAELVKMFAPYILSTTDIFGKNDLNNLLGQNNDIEEKYYKLWLSSTTVLKAILQANVKNRSEFLADTITNSIKLFVQNKSVNEAIDILNDNNFIIISGNPGVGKTTLAKMLIFQYMSKGYELVEITKDIEEGNKLFSPDQNQVFYYDDFLGSNFLEDSIAKNEDKRLYSFMERVKIHNNKKLIMTTREYILKQAQQKYEVLGRQDVDLVKHILDLESYTKIAKAEIFYNHLFFSELPEEYITSIVSNKGYYKIINHLNYSPRVIELMTFRLNKQLIPPDKYLDHFLISLTNPSEIWKSAFENQISELSKYILYALLLSNSPISEEGLILSVKGMIAYDSLKFNLLLKRGDFLNSLKELENTFIKITRGVNGENFIQFQNPSVKDFLIYYIEFDNDLIEMIINSMIFFNQLFTIFDPYDRREWSLYSFGSSASSRKIKLNARLRKCIENKIIIDFDKMIIVGYAPENSYNEKLIYINRYYNYSNKDINCFLADKMKNVDITLFEADERETFVSMLKKLQHVLNFNITNFIVSYTNCMSSLSDVRGLIELASIYPEEYATFYDKYGKGMTDLIAVAIDDDVSNVDDTEDDINGLIGEIEDVSNFFEVEMKSVFTYLMEKLEDLENDMSDYADHRLITKSEEALDQKIEDLKIDNMFNSLLK</sequence>
<keyword evidence="3" id="KW-0255">Endonuclease</keyword>
<dbReference type="InterPro" id="IPR011335">
    <property type="entry name" value="Restrct_endonuc-II-like"/>
</dbReference>
<dbReference type="SUPFAM" id="SSF52980">
    <property type="entry name" value="Restriction endonuclease-like"/>
    <property type="match status" value="1"/>
</dbReference>
<feature type="domain" description="Novel STAND NTPase 3" evidence="2">
    <location>
        <begin position="172"/>
        <end position="329"/>
    </location>
</feature>
<dbReference type="EMBL" id="JAOQIO010000089">
    <property type="protein sequence ID" value="MCU6795009.1"/>
    <property type="molecule type" value="Genomic_DNA"/>
</dbReference>
<dbReference type="EC" id="3.1.21.-" evidence="3"/>
<name>A0ABT2UMY2_9BACL</name>
<keyword evidence="4" id="KW-1185">Reference proteome</keyword>
<comment type="caution">
    <text evidence="3">The sequence shown here is derived from an EMBL/GenBank/DDBJ whole genome shotgun (WGS) entry which is preliminary data.</text>
</comment>
<reference evidence="3 4" key="1">
    <citation type="submission" date="2022-09" db="EMBL/GenBank/DDBJ databases">
        <authorList>
            <person name="Han X.L."/>
            <person name="Wang Q."/>
            <person name="Lu T."/>
        </authorList>
    </citation>
    <scope>NUCLEOTIDE SEQUENCE [LARGE SCALE GENOMIC DNA]</scope>
    <source>
        <strain evidence="3 4">WQ 127069</strain>
    </source>
</reference>
<dbReference type="InterPro" id="IPR027417">
    <property type="entry name" value="P-loop_NTPase"/>
</dbReference>